<gene>
    <name evidence="8" type="primary">SPOSA6832_02345</name>
</gene>
<dbReference type="OrthoDB" id="432544at2759"/>
<dbReference type="PANTHER" id="PTHR11054:SF0">
    <property type="entry name" value="6-PHOSPHOGLUCONOLACTONASE"/>
    <property type="match status" value="1"/>
</dbReference>
<keyword evidence="9" id="KW-1185">Reference proteome</keyword>
<dbReference type="CDD" id="cd01400">
    <property type="entry name" value="6PGL"/>
    <property type="match status" value="1"/>
</dbReference>
<evidence type="ECO:0000256" key="2">
    <source>
        <dbReference type="ARBA" id="ARBA00004961"/>
    </source>
</evidence>
<evidence type="ECO:0000256" key="4">
    <source>
        <dbReference type="ARBA" id="ARBA00013198"/>
    </source>
</evidence>
<evidence type="ECO:0000256" key="5">
    <source>
        <dbReference type="ARBA" id="ARBA00022801"/>
    </source>
</evidence>
<dbReference type="GO" id="GO:0017057">
    <property type="term" value="F:6-phosphogluconolactonase activity"/>
    <property type="evidence" value="ECO:0007669"/>
    <property type="project" value="UniProtKB-UniRule"/>
</dbReference>
<dbReference type="EMBL" id="CENE01000008">
    <property type="protein sequence ID" value="CEQ40695.1"/>
    <property type="molecule type" value="Genomic_DNA"/>
</dbReference>
<comment type="catalytic activity">
    <reaction evidence="1 6">
        <text>6-phospho-D-glucono-1,5-lactone + H2O = 6-phospho-D-gluconate + H(+)</text>
        <dbReference type="Rhea" id="RHEA:12556"/>
        <dbReference type="ChEBI" id="CHEBI:15377"/>
        <dbReference type="ChEBI" id="CHEBI:15378"/>
        <dbReference type="ChEBI" id="CHEBI:57955"/>
        <dbReference type="ChEBI" id="CHEBI:58759"/>
        <dbReference type="EC" id="3.1.1.31"/>
    </reaction>
</comment>
<dbReference type="InterPro" id="IPR005900">
    <property type="entry name" value="6-phosphogluconolactonase_DevB"/>
</dbReference>
<feature type="domain" description="Glucosamine/galactosamine-6-phosphate isomerase" evidence="7">
    <location>
        <begin position="20"/>
        <end position="236"/>
    </location>
</feature>
<dbReference type="Proteomes" id="UP000243876">
    <property type="component" value="Unassembled WGS sequence"/>
</dbReference>
<dbReference type="InterPro" id="IPR039104">
    <property type="entry name" value="6PGL"/>
</dbReference>
<dbReference type="GO" id="GO:0005975">
    <property type="term" value="P:carbohydrate metabolic process"/>
    <property type="evidence" value="ECO:0007669"/>
    <property type="project" value="UniProtKB-UniRule"/>
</dbReference>
<comment type="pathway">
    <text evidence="2 6">Carbohydrate degradation; pentose phosphate pathway; D-ribulose 5-phosphate from D-glucose 6-phosphate (oxidative stage): step 2/3.</text>
</comment>
<evidence type="ECO:0000256" key="6">
    <source>
        <dbReference type="RuleBase" id="RU365095"/>
    </source>
</evidence>
<evidence type="ECO:0000313" key="8">
    <source>
        <dbReference type="EMBL" id="CEQ40695.1"/>
    </source>
</evidence>
<dbReference type="GO" id="GO:0006098">
    <property type="term" value="P:pentose-phosphate shunt"/>
    <property type="evidence" value="ECO:0007669"/>
    <property type="project" value="UniProtKB-UniPathway"/>
</dbReference>
<dbReference type="EC" id="3.1.1.31" evidence="4 6"/>
<dbReference type="PANTHER" id="PTHR11054">
    <property type="entry name" value="6-PHOSPHOGLUCONOLACTONASE"/>
    <property type="match status" value="1"/>
</dbReference>
<dbReference type="Gene3D" id="3.40.50.1360">
    <property type="match status" value="1"/>
</dbReference>
<comment type="function">
    <text evidence="6">Hydrolysis of 6-phosphogluconolactone to 6-phosphogluconate.</text>
</comment>
<keyword evidence="5 6" id="KW-0378">Hydrolase</keyword>
<proteinExistence type="inferred from homology"/>
<organism evidence="8 9">
    <name type="scientific">Sporidiobolus salmonicolor</name>
    <name type="common">Yeast-like fungus</name>
    <name type="synonym">Sporobolomyces salmonicolor</name>
    <dbReference type="NCBI Taxonomy" id="5005"/>
    <lineage>
        <taxon>Eukaryota</taxon>
        <taxon>Fungi</taxon>
        <taxon>Dikarya</taxon>
        <taxon>Basidiomycota</taxon>
        <taxon>Pucciniomycotina</taxon>
        <taxon>Microbotryomycetes</taxon>
        <taxon>Sporidiobolales</taxon>
        <taxon>Sporidiobolaceae</taxon>
        <taxon>Sporobolomyces</taxon>
    </lineage>
</organism>
<evidence type="ECO:0000256" key="3">
    <source>
        <dbReference type="ARBA" id="ARBA00010662"/>
    </source>
</evidence>
<dbReference type="Pfam" id="PF01182">
    <property type="entry name" value="Glucosamine_iso"/>
    <property type="match status" value="1"/>
</dbReference>
<comment type="similarity">
    <text evidence="3 6">Belongs to the glucosamine/galactosamine-6-phosphate isomerase family. 6-phosphogluconolactonase subfamily.</text>
</comment>
<reference evidence="9" key="1">
    <citation type="submission" date="2015-02" db="EMBL/GenBank/DDBJ databases">
        <authorList>
            <person name="Gon?alves P."/>
        </authorList>
    </citation>
    <scope>NUCLEOTIDE SEQUENCE [LARGE SCALE GENOMIC DNA]</scope>
</reference>
<dbReference type="InterPro" id="IPR037171">
    <property type="entry name" value="NagB/RpiA_transferase-like"/>
</dbReference>
<dbReference type="SUPFAM" id="SSF100950">
    <property type="entry name" value="NagB/RpiA/CoA transferase-like"/>
    <property type="match status" value="1"/>
</dbReference>
<evidence type="ECO:0000259" key="7">
    <source>
        <dbReference type="Pfam" id="PF01182"/>
    </source>
</evidence>
<sequence length="291" mass="32040">MAEDAPSKKATAPVLYGFPSTDDLSEALASFVLAAQDDALKNKKQSTFKVAISGGSLPKVLGKNLIERQDVPWDKEVFFADERVVPLDHEDSNFLLNDEHLFSKVPIPRQNIHVIDTSKLDDPEAVADDYEKQLVAAFVGSSSIAFPRFDLILLGIGPDGHTCSLFPGHPLLNEMDGWVAWLDDSPKPPPTRITLTYPVLNHAHRVAFVSTGEGKQEIMEKVLDHPELGLPSSRVKVISPGRVYFFSDDAALQCVASRLRPSWPEALAADPVPSFARRVKYERSPFEGGKL</sequence>
<dbReference type="InterPro" id="IPR006148">
    <property type="entry name" value="Glc/Gal-6P_isomerase"/>
</dbReference>
<protein>
    <recommendedName>
        <fullName evidence="4 6">6-phosphogluconolactonase</fullName>
        <shortName evidence="6">6PGL</shortName>
        <ecNumber evidence="4 6">3.1.1.31</ecNumber>
    </recommendedName>
</protein>
<evidence type="ECO:0000313" key="9">
    <source>
        <dbReference type="Proteomes" id="UP000243876"/>
    </source>
</evidence>
<evidence type="ECO:0000256" key="1">
    <source>
        <dbReference type="ARBA" id="ARBA00000832"/>
    </source>
</evidence>
<name>A0A0D6EM51_SPOSA</name>
<dbReference type="FunFam" id="3.40.50.1360:FF:000005">
    <property type="entry name" value="6-phosphogluconolactonase"/>
    <property type="match status" value="1"/>
</dbReference>
<dbReference type="UniPathway" id="UPA00115">
    <property type="reaction ID" value="UER00409"/>
</dbReference>
<dbReference type="AlphaFoldDB" id="A0A0D6EM51"/>
<dbReference type="NCBIfam" id="TIGR01198">
    <property type="entry name" value="pgl"/>
    <property type="match status" value="1"/>
</dbReference>
<accession>A0A0D6EM51</accession>
<feature type="non-terminal residue" evidence="8">
    <location>
        <position position="1"/>
    </location>
</feature>